<dbReference type="AlphaFoldDB" id="D8JPY1"/>
<name>D8JPY1_HYPDA</name>
<keyword evidence="3" id="KW-1185">Reference proteome</keyword>
<dbReference type="InterPro" id="IPR058588">
    <property type="entry name" value="E2-CBASS"/>
</dbReference>
<dbReference type="Proteomes" id="UP000002033">
    <property type="component" value="Chromosome"/>
</dbReference>
<reference evidence="3" key="1">
    <citation type="journal article" date="2011" name="J. Bacteriol.">
        <title>Genome sequences of eight morphologically diverse alphaproteobacteria.</title>
        <authorList>
            <consortium name="US DOE Joint Genome Institute"/>
            <person name="Brown P.J."/>
            <person name="Kysela D.T."/>
            <person name="Buechlein A."/>
            <person name="Hemmerich C."/>
            <person name="Brun Y.V."/>
        </authorList>
    </citation>
    <scope>NUCLEOTIDE SEQUENCE [LARGE SCALE GENOMIC DNA]</scope>
    <source>
        <strain evidence="3">ATCC 51888 / DSM 1869 / NCIB 11706 / TK 0415</strain>
    </source>
</reference>
<organism evidence="2 3">
    <name type="scientific">Hyphomicrobium denitrificans (strain ATCC 51888 / DSM 1869 / NCIMB 11706 / TK 0415)</name>
    <dbReference type="NCBI Taxonomy" id="582899"/>
    <lineage>
        <taxon>Bacteria</taxon>
        <taxon>Pseudomonadati</taxon>
        <taxon>Pseudomonadota</taxon>
        <taxon>Alphaproteobacteria</taxon>
        <taxon>Hyphomicrobiales</taxon>
        <taxon>Hyphomicrobiaceae</taxon>
        <taxon>Hyphomicrobium</taxon>
    </lineage>
</organism>
<accession>D8JPY1</accession>
<evidence type="ECO:0000313" key="2">
    <source>
        <dbReference type="EMBL" id="ADJ23865.1"/>
    </source>
</evidence>
<evidence type="ECO:0000313" key="3">
    <source>
        <dbReference type="Proteomes" id="UP000002033"/>
    </source>
</evidence>
<evidence type="ECO:0000259" key="1">
    <source>
        <dbReference type="Pfam" id="PF26395"/>
    </source>
</evidence>
<dbReference type="HOGENOM" id="CLU_3200793_0_0_5"/>
<dbReference type="EMBL" id="CP002083">
    <property type="protein sequence ID" value="ADJ23865.1"/>
    <property type="molecule type" value="Genomic_DNA"/>
</dbReference>
<gene>
    <name evidence="2" type="ordered locus">Hden_2064</name>
</gene>
<feature type="domain" description="Type II CBASS E2 protein" evidence="1">
    <location>
        <begin position="5"/>
        <end position="37"/>
    </location>
</feature>
<dbReference type="Pfam" id="PF26395">
    <property type="entry name" value="E2-CBASS"/>
    <property type="match status" value="1"/>
</dbReference>
<dbReference type="KEGG" id="hdn:Hden_2064"/>
<proteinExistence type="predicted"/>
<protein>
    <recommendedName>
        <fullName evidence="1">Type II CBASS E2 protein domain-containing protein</fullName>
    </recommendedName>
</protein>
<sequence length="45" mass="5138">MDTLRLLSETTVKWTIDWLACYDGWRATGKWAGSGRHLETARRAG</sequence>